<evidence type="ECO:0000313" key="1">
    <source>
        <dbReference type="EMBL" id="PTQ58456.1"/>
    </source>
</evidence>
<organism evidence="1 2">
    <name type="scientific">Sphingomonas aurantiaca</name>
    <dbReference type="NCBI Taxonomy" id="185949"/>
    <lineage>
        <taxon>Bacteria</taxon>
        <taxon>Pseudomonadati</taxon>
        <taxon>Pseudomonadota</taxon>
        <taxon>Alphaproteobacteria</taxon>
        <taxon>Sphingomonadales</taxon>
        <taxon>Sphingomonadaceae</taxon>
        <taxon>Sphingomonas</taxon>
    </lineage>
</organism>
<sequence>MTFIPNAASRYRMPIMFGPAPGPRQHAEGRMWTAEEAGDMTAHWMKIGYRTDPAKLEKLLPAGFSLRGDPIVSVSCAWFKNLYWLAGRGYGILSIDFPVTYQGKTERLDGALCPIIWEGQPDAIMTGREELGFPKMFANFSEIAFDESAGRATCDAGWYDHTFFDIALTDLVEEQNPTKQLPGSNGGAQMYYKYMPRTSPGGREGADVAYVTTSAALAGSGGAVANINFDEFAFRRWTGKGSLAWHRATFEQLPLSFHIVNGIADLDILEYTDAEMVHFTGPGVGVAMNSHRAIEPA</sequence>
<evidence type="ECO:0000313" key="2">
    <source>
        <dbReference type="Proteomes" id="UP000244189"/>
    </source>
</evidence>
<dbReference type="AlphaFoldDB" id="A0A2T5GGM1"/>
<dbReference type="InterPro" id="IPR010451">
    <property type="entry name" value="Acetoacetate_decarboxylase"/>
</dbReference>
<dbReference type="Pfam" id="PF06314">
    <property type="entry name" value="ADC"/>
    <property type="match status" value="1"/>
</dbReference>
<dbReference type="SUPFAM" id="SSF160104">
    <property type="entry name" value="Acetoacetate decarboxylase-like"/>
    <property type="match status" value="1"/>
</dbReference>
<dbReference type="GO" id="GO:0016829">
    <property type="term" value="F:lyase activity"/>
    <property type="evidence" value="ECO:0007669"/>
    <property type="project" value="InterPro"/>
</dbReference>
<name>A0A2T5GGM1_9SPHN</name>
<dbReference type="EMBL" id="QAOG01000008">
    <property type="protein sequence ID" value="PTQ58456.1"/>
    <property type="molecule type" value="Genomic_DNA"/>
</dbReference>
<gene>
    <name evidence="1" type="ORF">C8J26_3757</name>
</gene>
<dbReference type="Gene3D" id="2.40.400.10">
    <property type="entry name" value="Acetoacetate decarboxylase-like"/>
    <property type="match status" value="1"/>
</dbReference>
<protein>
    <submittedName>
        <fullName evidence="1">Acetoacetate decarboxylase</fullName>
    </submittedName>
</protein>
<comment type="caution">
    <text evidence="1">The sequence shown here is derived from an EMBL/GenBank/DDBJ whole genome shotgun (WGS) entry which is preliminary data.</text>
</comment>
<reference evidence="1 2" key="1">
    <citation type="submission" date="2018-04" db="EMBL/GenBank/DDBJ databases">
        <title>Genomic Encyclopedia of Type Strains, Phase III (KMG-III): the genomes of soil and plant-associated and newly described type strains.</title>
        <authorList>
            <person name="Whitman W."/>
        </authorList>
    </citation>
    <scope>NUCLEOTIDE SEQUENCE [LARGE SCALE GENOMIC DNA]</scope>
    <source>
        <strain evidence="1 2">MA101b</strain>
    </source>
</reference>
<dbReference type="RefSeq" id="WP_107959692.1">
    <property type="nucleotide sequence ID" value="NZ_QAOG01000008.1"/>
</dbReference>
<accession>A0A2T5GGM1</accession>
<proteinExistence type="predicted"/>
<dbReference type="InterPro" id="IPR023375">
    <property type="entry name" value="ADC_dom_sf"/>
</dbReference>
<dbReference type="Proteomes" id="UP000244189">
    <property type="component" value="Unassembled WGS sequence"/>
</dbReference>
<keyword evidence="2" id="KW-1185">Reference proteome</keyword>